<evidence type="ECO:0000313" key="2">
    <source>
        <dbReference type="Proteomes" id="UP001153365"/>
    </source>
</evidence>
<comment type="caution">
    <text evidence="1">The sequence shown here is derived from an EMBL/GenBank/DDBJ whole genome shotgun (WGS) entry which is preliminary data.</text>
</comment>
<proteinExistence type="predicted"/>
<gene>
    <name evidence="1" type="ORF">PPACK8108_LOCUS16783</name>
</gene>
<reference evidence="1" key="1">
    <citation type="submission" date="2022-06" db="EMBL/GenBank/DDBJ databases">
        <authorList>
            <consortium name="SYNGENTA / RWTH Aachen University"/>
        </authorList>
    </citation>
    <scope>NUCLEOTIDE SEQUENCE</scope>
</reference>
<evidence type="ECO:0000313" key="1">
    <source>
        <dbReference type="EMBL" id="CAH7683326.1"/>
    </source>
</evidence>
<keyword evidence="2" id="KW-1185">Reference proteome</keyword>
<sequence>MITNLRYRGASLTNPFAGFSILTAGTMHIHQWFWPGSFSIVKNAREYLSVDTRILNNLKKTWSISHQWCKVLNTQYALNSLIKDNDSSTTVVTQPLNLIRASLMKIINTQFNVNPGETVKVTARPKFDGTNQVLNLKERVNEVDEIGEGAAVEISDKKMDFSQSSVAEIVRMKHDIFAQAWPEPRLLQDDSHSFVGINHRRQQQEQEHMFRGSSDEVVVARAEGQDSHHWQ</sequence>
<dbReference type="EMBL" id="CALTRL010004616">
    <property type="protein sequence ID" value="CAH7683326.1"/>
    <property type="molecule type" value="Genomic_DNA"/>
</dbReference>
<protein>
    <submittedName>
        <fullName evidence="1">Uncharacterized protein</fullName>
    </submittedName>
</protein>
<dbReference type="AlphaFoldDB" id="A0AAV0BAQ5"/>
<dbReference type="Proteomes" id="UP001153365">
    <property type="component" value="Unassembled WGS sequence"/>
</dbReference>
<accession>A0AAV0BAQ5</accession>
<name>A0AAV0BAQ5_PHAPC</name>
<organism evidence="1 2">
    <name type="scientific">Phakopsora pachyrhizi</name>
    <name type="common">Asian soybean rust disease fungus</name>
    <dbReference type="NCBI Taxonomy" id="170000"/>
    <lineage>
        <taxon>Eukaryota</taxon>
        <taxon>Fungi</taxon>
        <taxon>Dikarya</taxon>
        <taxon>Basidiomycota</taxon>
        <taxon>Pucciniomycotina</taxon>
        <taxon>Pucciniomycetes</taxon>
        <taxon>Pucciniales</taxon>
        <taxon>Phakopsoraceae</taxon>
        <taxon>Phakopsora</taxon>
    </lineage>
</organism>